<keyword evidence="2" id="KW-0813">Transport</keyword>
<evidence type="ECO:0000259" key="6">
    <source>
        <dbReference type="Pfam" id="PF13458"/>
    </source>
</evidence>
<dbReference type="InterPro" id="IPR028082">
    <property type="entry name" value="Peripla_BP_I"/>
</dbReference>
<comment type="caution">
    <text evidence="7">The sequence shown here is derived from an EMBL/GenBank/DDBJ whole genome shotgun (WGS) entry which is preliminary data.</text>
</comment>
<dbReference type="EMBL" id="FNZM01000013">
    <property type="protein sequence ID" value="SEK03054.1"/>
    <property type="molecule type" value="Genomic_DNA"/>
</dbReference>
<evidence type="ECO:0000256" key="5">
    <source>
        <dbReference type="SAM" id="SignalP"/>
    </source>
</evidence>
<evidence type="ECO:0000313" key="8">
    <source>
        <dbReference type="Proteomes" id="UP000183529"/>
    </source>
</evidence>
<proteinExistence type="inferred from homology"/>
<organism evidence="7 8">
    <name type="scientific">Paraburkholderia tropica</name>
    <dbReference type="NCBI Taxonomy" id="92647"/>
    <lineage>
        <taxon>Bacteria</taxon>
        <taxon>Pseudomonadati</taxon>
        <taxon>Pseudomonadota</taxon>
        <taxon>Betaproteobacteria</taxon>
        <taxon>Burkholderiales</taxon>
        <taxon>Burkholderiaceae</taxon>
        <taxon>Paraburkholderia</taxon>
    </lineage>
</organism>
<comment type="similarity">
    <text evidence="1">Belongs to the leucine-binding protein family.</text>
</comment>
<dbReference type="PANTHER" id="PTHR47151:SF2">
    <property type="entry name" value="AMINO ACID BINDING PROTEIN"/>
    <property type="match status" value="1"/>
</dbReference>
<feature type="domain" description="Leucine-binding protein" evidence="6">
    <location>
        <begin position="32"/>
        <end position="370"/>
    </location>
</feature>
<evidence type="ECO:0000256" key="2">
    <source>
        <dbReference type="ARBA" id="ARBA00022448"/>
    </source>
</evidence>
<dbReference type="PRINTS" id="PR00337">
    <property type="entry name" value="LEUILEVALBP"/>
</dbReference>
<keyword evidence="3 5" id="KW-0732">Signal</keyword>
<protein>
    <submittedName>
        <fullName evidence="7">Amino acid/amide ABC transporter substrate-binding protein, HAAT family</fullName>
    </submittedName>
</protein>
<feature type="signal peptide" evidence="5">
    <location>
        <begin position="1"/>
        <end position="24"/>
    </location>
</feature>
<reference evidence="7 8" key="1">
    <citation type="submission" date="2016-10" db="EMBL/GenBank/DDBJ databases">
        <authorList>
            <person name="Varghese N."/>
            <person name="Submissions S."/>
        </authorList>
    </citation>
    <scope>NUCLEOTIDE SEQUENCE [LARGE SCALE GENOMIC DNA]</scope>
    <source>
        <strain evidence="7 8">LMG 22274</strain>
    </source>
</reference>
<dbReference type="Gene3D" id="3.40.50.2300">
    <property type="match status" value="2"/>
</dbReference>
<dbReference type="InterPro" id="IPR000709">
    <property type="entry name" value="Leu_Ile_Val-bd"/>
</dbReference>
<dbReference type="PANTHER" id="PTHR47151">
    <property type="entry name" value="LEU/ILE/VAL-BINDING ABC TRANSPORTER SUBUNIT"/>
    <property type="match status" value="1"/>
</dbReference>
<sequence length="401" mass="41891">MKKNALLLPLAALAVSAFAPGARAQDEQVVLIGLAAPLTGASARIGKDLENGAQLAIDDANAKHPTLGGKPVVYKLVSADDQSDPRTAVTVAQQLVERHVVGVVGHWNTGCSVPAARVYRDAGIAQIAPASTGHQYTLQGFDTSFRIMGHDDDSGAYTGAYAVKTLKAQRIAVIDDQTAFGAGLANQFIKGVQANGGTVVDHQYVTDKTIDFSGVLTEIKGKRADLVFLGGIDVEAAPLVRRMRQLHIQAPLLGAGGFVSQTFLKLAGPAGEGVTALEPGRPLDRMPGGPAFDAQYRARWHAPIELHAPFAYDAAATLIAATQQVNSADPKQIVAALHSIRREGVTGTIAFDAQGNLKDPAYTIYQVRDGKWVVVDVLGGGSSAQAAKPAVAKTAAKTAAR</sequence>
<keyword evidence="4" id="KW-0029">Amino-acid transport</keyword>
<dbReference type="GO" id="GO:0006865">
    <property type="term" value="P:amino acid transport"/>
    <property type="evidence" value="ECO:0007669"/>
    <property type="project" value="UniProtKB-KW"/>
</dbReference>
<dbReference type="InterPro" id="IPR028081">
    <property type="entry name" value="Leu-bd"/>
</dbReference>
<evidence type="ECO:0000256" key="1">
    <source>
        <dbReference type="ARBA" id="ARBA00010062"/>
    </source>
</evidence>
<feature type="chain" id="PRO_5043027620" evidence="5">
    <location>
        <begin position="25"/>
        <end position="401"/>
    </location>
</feature>
<dbReference type="Pfam" id="PF13458">
    <property type="entry name" value="Peripla_BP_6"/>
    <property type="match status" value="1"/>
</dbReference>
<dbReference type="SUPFAM" id="SSF53822">
    <property type="entry name" value="Periplasmic binding protein-like I"/>
    <property type="match status" value="1"/>
</dbReference>
<dbReference type="RefSeq" id="WP_074985498.1">
    <property type="nucleotide sequence ID" value="NZ_CADFGN010000001.1"/>
</dbReference>
<evidence type="ECO:0000256" key="4">
    <source>
        <dbReference type="ARBA" id="ARBA00022970"/>
    </source>
</evidence>
<evidence type="ECO:0000256" key="3">
    <source>
        <dbReference type="ARBA" id="ARBA00022729"/>
    </source>
</evidence>
<name>A0AAQ1GJB3_9BURK</name>
<dbReference type="CDD" id="cd06342">
    <property type="entry name" value="PBP1_ABC_LIVBP-like"/>
    <property type="match status" value="1"/>
</dbReference>
<evidence type="ECO:0000313" key="7">
    <source>
        <dbReference type="EMBL" id="SEK03054.1"/>
    </source>
</evidence>
<accession>A0AAQ1GJB3</accession>
<gene>
    <name evidence="7" type="ORF">SAMN05216550_113254</name>
</gene>
<dbReference type="Proteomes" id="UP000183529">
    <property type="component" value="Unassembled WGS sequence"/>
</dbReference>
<dbReference type="AlphaFoldDB" id="A0AAQ1GJB3"/>